<protein>
    <submittedName>
        <fullName evidence="2">Uncharacterized protein</fullName>
    </submittedName>
</protein>
<sequence length="165" mass="18758">MSNCNAVATLLETEGKLKRETNDEFVSSTLYKQIIGSSRYLCNTRPDICQSFGLLSRFMEKSQECHLIGVKRVLRYIKGTIDHGVLMPKKSKNITDLEVYGYTDSNFSGDQDEKKTIVGYILMIEDAPISWRSRKKNIVAFFIMRSGICGCIIYCMPSNMDRNVA</sequence>
<keyword evidence="1" id="KW-1133">Transmembrane helix</keyword>
<evidence type="ECO:0000313" key="3">
    <source>
        <dbReference type="Proteomes" id="UP001157006"/>
    </source>
</evidence>
<dbReference type="PANTHER" id="PTHR11439:SF515">
    <property type="entry name" value="GAG-POL POLYPROTEIN"/>
    <property type="match status" value="1"/>
</dbReference>
<dbReference type="Proteomes" id="UP001157006">
    <property type="component" value="Chromosome 1S"/>
</dbReference>
<dbReference type="AlphaFoldDB" id="A0AAV0Z5Y8"/>
<keyword evidence="3" id="KW-1185">Reference proteome</keyword>
<evidence type="ECO:0000313" key="2">
    <source>
        <dbReference type="EMBL" id="CAI8593906.1"/>
    </source>
</evidence>
<feature type="transmembrane region" description="Helical" evidence="1">
    <location>
        <begin position="138"/>
        <end position="160"/>
    </location>
</feature>
<gene>
    <name evidence="2" type="ORF">VFH_I114800</name>
</gene>
<keyword evidence="1" id="KW-0472">Membrane</keyword>
<accession>A0AAV0Z5Y8</accession>
<reference evidence="2 3" key="1">
    <citation type="submission" date="2023-01" db="EMBL/GenBank/DDBJ databases">
        <authorList>
            <person name="Kreplak J."/>
        </authorList>
    </citation>
    <scope>NUCLEOTIDE SEQUENCE [LARGE SCALE GENOMIC DNA]</scope>
</reference>
<evidence type="ECO:0000256" key="1">
    <source>
        <dbReference type="SAM" id="Phobius"/>
    </source>
</evidence>
<dbReference type="EMBL" id="OX451735">
    <property type="protein sequence ID" value="CAI8593906.1"/>
    <property type="molecule type" value="Genomic_DNA"/>
</dbReference>
<proteinExistence type="predicted"/>
<dbReference type="PANTHER" id="PTHR11439">
    <property type="entry name" value="GAG-POL-RELATED RETROTRANSPOSON"/>
    <property type="match status" value="1"/>
</dbReference>
<keyword evidence="1" id="KW-0812">Transmembrane</keyword>
<name>A0AAV0Z5Y8_VICFA</name>
<organism evidence="2 3">
    <name type="scientific">Vicia faba</name>
    <name type="common">Broad bean</name>
    <name type="synonym">Faba vulgaris</name>
    <dbReference type="NCBI Taxonomy" id="3906"/>
    <lineage>
        <taxon>Eukaryota</taxon>
        <taxon>Viridiplantae</taxon>
        <taxon>Streptophyta</taxon>
        <taxon>Embryophyta</taxon>
        <taxon>Tracheophyta</taxon>
        <taxon>Spermatophyta</taxon>
        <taxon>Magnoliopsida</taxon>
        <taxon>eudicotyledons</taxon>
        <taxon>Gunneridae</taxon>
        <taxon>Pentapetalae</taxon>
        <taxon>rosids</taxon>
        <taxon>fabids</taxon>
        <taxon>Fabales</taxon>
        <taxon>Fabaceae</taxon>
        <taxon>Papilionoideae</taxon>
        <taxon>50 kb inversion clade</taxon>
        <taxon>NPAAA clade</taxon>
        <taxon>Hologalegina</taxon>
        <taxon>IRL clade</taxon>
        <taxon>Fabeae</taxon>
        <taxon>Vicia</taxon>
    </lineage>
</organism>